<reference evidence="7 8" key="1">
    <citation type="submission" date="2011-11" db="EMBL/GenBank/DDBJ databases">
        <title>Complete sequence of Spirochaeta sp. grapes.</title>
        <authorList>
            <consortium name="US DOE Joint Genome Institute"/>
            <person name="Lucas S."/>
            <person name="Han J."/>
            <person name="Lapidus A."/>
            <person name="Cheng J.-F."/>
            <person name="Goodwin L."/>
            <person name="Pitluck S."/>
            <person name="Peters L."/>
            <person name="Ovchinnikova G."/>
            <person name="Munk A.C."/>
            <person name="Detter J.C."/>
            <person name="Han C."/>
            <person name="Tapia R."/>
            <person name="Land M."/>
            <person name="Hauser L."/>
            <person name="Kyrpides N."/>
            <person name="Ivanova N."/>
            <person name="Pagani I."/>
            <person name="Ritalahtilisa K."/>
            <person name="Loeffler F."/>
            <person name="Woyke T."/>
        </authorList>
    </citation>
    <scope>NUCLEOTIDE SEQUENCE [LARGE SCALE GENOMIC DNA]</scope>
    <source>
        <strain evidence="8">ATCC BAA-1885 / DSM 22778 / Grapes</strain>
    </source>
</reference>
<dbReference type="InterPro" id="IPR050306">
    <property type="entry name" value="PfkB_Carbo_kinase"/>
</dbReference>
<dbReference type="GO" id="GO:0005524">
    <property type="term" value="F:ATP binding"/>
    <property type="evidence" value="ECO:0007669"/>
    <property type="project" value="UniProtKB-KW"/>
</dbReference>
<keyword evidence="5" id="KW-0067">ATP-binding</keyword>
<gene>
    <name evidence="7" type="ordered locus">SpiGrapes_3046</name>
</gene>
<comment type="similarity">
    <text evidence="1">Belongs to the carbohydrate kinase PfkB family.</text>
</comment>
<evidence type="ECO:0000256" key="5">
    <source>
        <dbReference type="ARBA" id="ARBA00022840"/>
    </source>
</evidence>
<dbReference type="RefSeq" id="WP_014271633.1">
    <property type="nucleotide sequence ID" value="NC_016633.1"/>
</dbReference>
<dbReference type="SUPFAM" id="SSF53613">
    <property type="entry name" value="Ribokinase-like"/>
    <property type="match status" value="1"/>
</dbReference>
<evidence type="ECO:0000313" key="7">
    <source>
        <dbReference type="EMBL" id="AEV30794.1"/>
    </source>
</evidence>
<dbReference type="HOGENOM" id="CLU_027634_6_2_12"/>
<evidence type="ECO:0000256" key="3">
    <source>
        <dbReference type="ARBA" id="ARBA00022741"/>
    </source>
</evidence>
<dbReference type="EMBL" id="CP003155">
    <property type="protein sequence ID" value="AEV30794.1"/>
    <property type="molecule type" value="Genomic_DNA"/>
</dbReference>
<feature type="domain" description="Carbohydrate kinase PfkB" evidence="6">
    <location>
        <begin position="4"/>
        <end position="312"/>
    </location>
</feature>
<dbReference type="STRING" id="158190.SpiGrapes_3046"/>
<dbReference type="AlphaFoldDB" id="G8QYE7"/>
<dbReference type="GO" id="GO:0016301">
    <property type="term" value="F:kinase activity"/>
    <property type="evidence" value="ECO:0007669"/>
    <property type="project" value="UniProtKB-KW"/>
</dbReference>
<protein>
    <submittedName>
        <fullName evidence="7">Sugar kinase, ribokinase</fullName>
    </submittedName>
</protein>
<dbReference type="CDD" id="cd01167">
    <property type="entry name" value="bac_FRK"/>
    <property type="match status" value="1"/>
</dbReference>
<sequence length="323" mass="34648">MIGVIGEALIDFIGTNVEGSSHNFASYIGGCGLNAATAATRAGSPVGFFGKLSSDMFGLRILDHLVDNKVLFDPALCNSPLPSMIGFAQLDEQGKASYAFYSKNTAPVCLNSEELLDCLSNHTDLKVLHIGSVSLAVKPGCDAIIDTVDFLKPRPVVFLDPNVRPSVIEDFESYKTRLFTACRLADIIKLSDEDLLLLYPGLDVETAAKTLCAEVSSHVILTRGKQGSTWFSPDKFTVDSPIIDLPVVDTVGAGDTFSGSLLSYLHELNCFGEDGKEPSLQKLDKAMITEAMRFANAAASINCSRKGCNPPSRKEVESLLASL</sequence>
<accession>G8QYE7</accession>
<keyword evidence="8" id="KW-1185">Reference proteome</keyword>
<dbReference type="Pfam" id="PF00294">
    <property type="entry name" value="PfkB"/>
    <property type="match status" value="1"/>
</dbReference>
<name>G8QYE7_SPHPG</name>
<dbReference type="InterPro" id="IPR011611">
    <property type="entry name" value="PfkB_dom"/>
</dbReference>
<evidence type="ECO:0000256" key="4">
    <source>
        <dbReference type="ARBA" id="ARBA00022777"/>
    </source>
</evidence>
<evidence type="ECO:0000256" key="2">
    <source>
        <dbReference type="ARBA" id="ARBA00022679"/>
    </source>
</evidence>
<dbReference type="Gene3D" id="3.40.1190.20">
    <property type="match status" value="1"/>
</dbReference>
<dbReference type="Proteomes" id="UP000005632">
    <property type="component" value="Chromosome"/>
</dbReference>
<dbReference type="InterPro" id="IPR029056">
    <property type="entry name" value="Ribokinase-like"/>
</dbReference>
<dbReference type="PANTHER" id="PTHR43085">
    <property type="entry name" value="HEXOKINASE FAMILY MEMBER"/>
    <property type="match status" value="1"/>
</dbReference>
<keyword evidence="4 7" id="KW-0418">Kinase</keyword>
<evidence type="ECO:0000313" key="8">
    <source>
        <dbReference type="Proteomes" id="UP000005632"/>
    </source>
</evidence>
<keyword evidence="3" id="KW-0547">Nucleotide-binding</keyword>
<proteinExistence type="inferred from homology"/>
<dbReference type="PANTHER" id="PTHR43085:SF1">
    <property type="entry name" value="PSEUDOURIDINE KINASE-RELATED"/>
    <property type="match status" value="1"/>
</dbReference>
<organism evidence="7 8">
    <name type="scientific">Sphaerochaeta pleomorpha (strain ATCC BAA-1885 / DSM 22778 / Grapes)</name>
    <dbReference type="NCBI Taxonomy" id="158190"/>
    <lineage>
        <taxon>Bacteria</taxon>
        <taxon>Pseudomonadati</taxon>
        <taxon>Spirochaetota</taxon>
        <taxon>Spirochaetia</taxon>
        <taxon>Spirochaetales</taxon>
        <taxon>Sphaerochaetaceae</taxon>
        <taxon>Sphaerochaeta</taxon>
    </lineage>
</organism>
<dbReference type="eggNOG" id="COG0524">
    <property type="taxonomic scope" value="Bacteria"/>
</dbReference>
<evidence type="ECO:0000259" key="6">
    <source>
        <dbReference type="Pfam" id="PF00294"/>
    </source>
</evidence>
<dbReference type="KEGG" id="sgp:SpiGrapes_3046"/>
<evidence type="ECO:0000256" key="1">
    <source>
        <dbReference type="ARBA" id="ARBA00010688"/>
    </source>
</evidence>
<dbReference type="OrthoDB" id="9813569at2"/>
<keyword evidence="2" id="KW-0808">Transferase</keyword>